<evidence type="ECO:0000313" key="1">
    <source>
        <dbReference type="EMBL" id="DAE06082.1"/>
    </source>
</evidence>
<protein>
    <submittedName>
        <fullName evidence="1">Uncharacterized protein</fullName>
    </submittedName>
</protein>
<organism evidence="1">
    <name type="scientific">Siphoviridae sp. ctsxw88</name>
    <dbReference type="NCBI Taxonomy" id="2825701"/>
    <lineage>
        <taxon>Viruses</taxon>
        <taxon>Duplodnaviria</taxon>
        <taxon>Heunggongvirae</taxon>
        <taxon>Uroviricota</taxon>
        <taxon>Caudoviricetes</taxon>
    </lineage>
</organism>
<sequence>MKKAIEVYPWNVLDEIKKRNTVYVCDKFKCTVNTCNNTAAEFLICKIERDNKDNRYLFYKFEDVDGE</sequence>
<dbReference type="EMBL" id="BK015425">
    <property type="protein sequence ID" value="DAE06082.1"/>
    <property type="molecule type" value="Genomic_DNA"/>
</dbReference>
<accession>A0A8S5PGH6</accession>
<proteinExistence type="predicted"/>
<reference evidence="1" key="1">
    <citation type="journal article" date="2021" name="Proc. Natl. Acad. Sci. U.S.A.">
        <title>A Catalog of Tens of Thousands of Viruses from Human Metagenomes Reveals Hidden Associations with Chronic Diseases.</title>
        <authorList>
            <person name="Tisza M.J."/>
            <person name="Buck C.B."/>
        </authorList>
    </citation>
    <scope>NUCLEOTIDE SEQUENCE</scope>
    <source>
        <strain evidence="1">Ctsxw88</strain>
    </source>
</reference>
<name>A0A8S5PGH6_9CAUD</name>